<comment type="caution">
    <text evidence="3">The sequence shown here is derived from an EMBL/GenBank/DDBJ whole genome shotgun (WGS) entry which is preliminary data.</text>
</comment>
<protein>
    <recommendedName>
        <fullName evidence="2">DUF6534 domain-containing protein</fullName>
    </recommendedName>
</protein>
<dbReference type="Pfam" id="PF20152">
    <property type="entry name" value="DUF6534"/>
    <property type="match status" value="1"/>
</dbReference>
<proteinExistence type="predicted"/>
<feature type="transmembrane region" description="Helical" evidence="1">
    <location>
        <begin position="162"/>
        <end position="183"/>
    </location>
</feature>
<organism evidence="3 4">
    <name type="scientific">Armillaria tabescens</name>
    <name type="common">Ringless honey mushroom</name>
    <name type="synonym">Agaricus tabescens</name>
    <dbReference type="NCBI Taxonomy" id="1929756"/>
    <lineage>
        <taxon>Eukaryota</taxon>
        <taxon>Fungi</taxon>
        <taxon>Dikarya</taxon>
        <taxon>Basidiomycota</taxon>
        <taxon>Agaricomycotina</taxon>
        <taxon>Agaricomycetes</taxon>
        <taxon>Agaricomycetidae</taxon>
        <taxon>Agaricales</taxon>
        <taxon>Marasmiineae</taxon>
        <taxon>Physalacriaceae</taxon>
        <taxon>Desarmillaria</taxon>
    </lineage>
</organism>
<dbReference type="AlphaFoldDB" id="A0AA39MVJ2"/>
<name>A0AA39MVJ2_ARMTA</name>
<accession>A0AA39MVJ2</accession>
<reference evidence="3" key="1">
    <citation type="submission" date="2023-06" db="EMBL/GenBank/DDBJ databases">
        <authorList>
            <consortium name="Lawrence Berkeley National Laboratory"/>
            <person name="Ahrendt S."/>
            <person name="Sahu N."/>
            <person name="Indic B."/>
            <person name="Wong-Bajracharya J."/>
            <person name="Merenyi Z."/>
            <person name="Ke H.-M."/>
            <person name="Monk M."/>
            <person name="Kocsube S."/>
            <person name="Drula E."/>
            <person name="Lipzen A."/>
            <person name="Balint B."/>
            <person name="Henrissat B."/>
            <person name="Andreopoulos B."/>
            <person name="Martin F.M."/>
            <person name="Harder C.B."/>
            <person name="Rigling D."/>
            <person name="Ford K.L."/>
            <person name="Foster G.D."/>
            <person name="Pangilinan J."/>
            <person name="Papanicolaou A."/>
            <person name="Barry K."/>
            <person name="LaButti K."/>
            <person name="Viragh M."/>
            <person name="Koriabine M."/>
            <person name="Yan M."/>
            <person name="Riley R."/>
            <person name="Champramary S."/>
            <person name="Plett K.L."/>
            <person name="Tsai I.J."/>
            <person name="Slot J."/>
            <person name="Sipos G."/>
            <person name="Plett J."/>
            <person name="Nagy L.G."/>
            <person name="Grigoriev I.V."/>
        </authorList>
    </citation>
    <scope>NUCLEOTIDE SEQUENCE</scope>
    <source>
        <strain evidence="3">CCBAS 213</strain>
    </source>
</reference>
<dbReference type="PANTHER" id="PTHR40465">
    <property type="entry name" value="CHROMOSOME 1, WHOLE GENOME SHOTGUN SEQUENCE"/>
    <property type="match status" value="1"/>
</dbReference>
<feature type="transmembrane region" description="Helical" evidence="1">
    <location>
        <begin position="50"/>
        <end position="72"/>
    </location>
</feature>
<dbReference type="GeneID" id="85367366"/>
<sequence>MSNDHTHGVPAGYNSVFYGYVLSIALFGVTLVQGWNYITTNSDHWPMRVFVAFLLGMETAASSLSIQVMHHYLINNFGNLDSLNTMSYSFDVQLAITVIVVFIVNVFFVVRIYRRRPGNRSLPIIILLLATAGLAIGSAFIVECALRPEVGTSGNVQKGNIASIHATATAANVMITLGLTLSQSRERSDSILHKFFTYGINYGVLITIAQAITLLLYAIDTSRLYWMALYLGMNKLYIITVVAMLNYESRSAACVRGDVSINNITFDDTSNQDGAASANIRSTNMNRSDQHIIDLSQTKQDTSGSAGSPLKVPP</sequence>
<feature type="domain" description="DUF6534" evidence="2">
    <location>
        <begin position="169"/>
        <end position="247"/>
    </location>
</feature>
<dbReference type="RefSeq" id="XP_060326116.1">
    <property type="nucleotide sequence ID" value="XM_060483818.1"/>
</dbReference>
<dbReference type="InterPro" id="IPR045339">
    <property type="entry name" value="DUF6534"/>
</dbReference>
<keyword evidence="1" id="KW-1133">Transmembrane helix</keyword>
<dbReference type="EMBL" id="JAUEPS010000044">
    <property type="protein sequence ID" value="KAK0447395.1"/>
    <property type="molecule type" value="Genomic_DNA"/>
</dbReference>
<dbReference type="Proteomes" id="UP001175211">
    <property type="component" value="Unassembled WGS sequence"/>
</dbReference>
<feature type="transmembrane region" description="Helical" evidence="1">
    <location>
        <begin position="225"/>
        <end position="247"/>
    </location>
</feature>
<feature type="transmembrane region" description="Helical" evidence="1">
    <location>
        <begin position="92"/>
        <end position="110"/>
    </location>
</feature>
<keyword evidence="1" id="KW-0472">Membrane</keyword>
<dbReference type="PANTHER" id="PTHR40465:SF1">
    <property type="entry name" value="DUF6534 DOMAIN-CONTAINING PROTEIN"/>
    <property type="match status" value="1"/>
</dbReference>
<evidence type="ECO:0000313" key="3">
    <source>
        <dbReference type="EMBL" id="KAK0447395.1"/>
    </source>
</evidence>
<evidence type="ECO:0000313" key="4">
    <source>
        <dbReference type="Proteomes" id="UP001175211"/>
    </source>
</evidence>
<evidence type="ECO:0000259" key="2">
    <source>
        <dbReference type="Pfam" id="PF20152"/>
    </source>
</evidence>
<keyword evidence="1" id="KW-0812">Transmembrane</keyword>
<keyword evidence="4" id="KW-1185">Reference proteome</keyword>
<feature type="transmembrane region" description="Helical" evidence="1">
    <location>
        <begin position="195"/>
        <end position="219"/>
    </location>
</feature>
<feature type="transmembrane region" description="Helical" evidence="1">
    <location>
        <begin position="17"/>
        <end position="38"/>
    </location>
</feature>
<evidence type="ECO:0000256" key="1">
    <source>
        <dbReference type="SAM" id="Phobius"/>
    </source>
</evidence>
<gene>
    <name evidence="3" type="ORF">EV420DRAFT_872105</name>
</gene>
<feature type="transmembrane region" description="Helical" evidence="1">
    <location>
        <begin position="122"/>
        <end position="142"/>
    </location>
</feature>